<accession>A0A4R0RHU3</accession>
<evidence type="ECO:0000256" key="5">
    <source>
        <dbReference type="SAM" id="MobiDB-lite"/>
    </source>
</evidence>
<organism evidence="6 7">
    <name type="scientific">Steccherinum ochraceum</name>
    <dbReference type="NCBI Taxonomy" id="92696"/>
    <lineage>
        <taxon>Eukaryota</taxon>
        <taxon>Fungi</taxon>
        <taxon>Dikarya</taxon>
        <taxon>Basidiomycota</taxon>
        <taxon>Agaricomycotina</taxon>
        <taxon>Agaricomycetes</taxon>
        <taxon>Polyporales</taxon>
        <taxon>Steccherinaceae</taxon>
        <taxon>Steccherinum</taxon>
    </lineage>
</organism>
<name>A0A4R0RHU3_9APHY</name>
<dbReference type="PANTHER" id="PTHR31250">
    <property type="entry name" value="IQ DOMAIN-CONTAINING PROTEIN IQM3"/>
    <property type="match status" value="1"/>
</dbReference>
<dbReference type="AlphaFoldDB" id="A0A4R0RHU3"/>
<evidence type="ECO:0000256" key="3">
    <source>
        <dbReference type="ARBA" id="ARBA00022490"/>
    </source>
</evidence>
<dbReference type="Proteomes" id="UP000292702">
    <property type="component" value="Unassembled WGS sequence"/>
</dbReference>
<evidence type="ECO:0000313" key="7">
    <source>
        <dbReference type="Proteomes" id="UP000292702"/>
    </source>
</evidence>
<keyword evidence="3" id="KW-0963">Cytoplasm</keyword>
<feature type="region of interest" description="Disordered" evidence="5">
    <location>
        <begin position="425"/>
        <end position="464"/>
    </location>
</feature>
<sequence>MATSKTIQAIEETLRKPSTEERLEELARENAAIKIQRAWRAKQRAKVLGPEFLWSDLTNHARTQVGRDAATRGENSPKQRWRRAAFLVGRLEDGNEMFAHTGKEYSEAERKHLETQHWLEMIDGKHRYGSNLKVVASTWYHRKWQDDDTTDNFFRWLDEGAGKTLSLKECPREQLEGERISYLSPHQRLNYLVQIDSEGKLRWAKNGELVDTTAGRWKDGGGGKGIVPLEHPEPTALQPRHSFLEPSRSSSDNASMSSDEADQALHYYAGESYSHNPLKRILWRNFTLKGLLDRLLRKTIKRNTWIYVSDKNFNIFIGIKKPGTFQHSSFLGGGLVTSAGLISVKEGMIHTLSPLSGHYRTSIAHFRQFLSALEDRGVDMHKVEISKAEAALWGIEHLGKLKKKQASLVKAGKEGVGEAVQNVAGKIHTTHRDTQHQKREVPEGRKATKGDPSTEQAGAGNGQP</sequence>
<dbReference type="STRING" id="92696.A0A4R0RHU3"/>
<dbReference type="EMBL" id="RWJN01000307">
    <property type="protein sequence ID" value="TCD63318.1"/>
    <property type="molecule type" value="Genomic_DNA"/>
</dbReference>
<gene>
    <name evidence="6" type="ORF">EIP91_005664</name>
</gene>
<feature type="region of interest" description="Disordered" evidence="5">
    <location>
        <begin position="237"/>
        <end position="256"/>
    </location>
</feature>
<evidence type="ECO:0000256" key="4">
    <source>
        <dbReference type="ARBA" id="ARBA00023242"/>
    </source>
</evidence>
<reference evidence="6 7" key="1">
    <citation type="submission" date="2018-11" db="EMBL/GenBank/DDBJ databases">
        <title>Genome assembly of Steccherinum ochraceum LE-BIN_3174, the white-rot fungus of the Steccherinaceae family (The Residual Polyporoid clade, Polyporales, Basidiomycota).</title>
        <authorList>
            <person name="Fedorova T.V."/>
            <person name="Glazunova O.A."/>
            <person name="Landesman E.O."/>
            <person name="Moiseenko K.V."/>
            <person name="Psurtseva N.V."/>
            <person name="Savinova O.S."/>
            <person name="Shakhova N.V."/>
            <person name="Tyazhelova T.V."/>
            <person name="Vasina D.V."/>
        </authorList>
    </citation>
    <scope>NUCLEOTIDE SEQUENCE [LARGE SCALE GENOMIC DNA]</scope>
    <source>
        <strain evidence="6 7">LE-BIN_3174</strain>
    </source>
</reference>
<proteinExistence type="predicted"/>
<feature type="compositionally biased region" description="Low complexity" evidence="5">
    <location>
        <begin position="247"/>
        <end position="256"/>
    </location>
</feature>
<dbReference type="OrthoDB" id="7344096at2759"/>
<keyword evidence="7" id="KW-1185">Reference proteome</keyword>
<protein>
    <submittedName>
        <fullName evidence="6">Uncharacterized protein</fullName>
    </submittedName>
</protein>
<comment type="subcellular location">
    <subcellularLocation>
        <location evidence="2">Cytoplasm</location>
    </subcellularLocation>
    <subcellularLocation>
        <location evidence="1">Nucleus</location>
    </subcellularLocation>
</comment>
<evidence type="ECO:0000256" key="1">
    <source>
        <dbReference type="ARBA" id="ARBA00004123"/>
    </source>
</evidence>
<dbReference type="PANTHER" id="PTHR31250:SF27">
    <property type="entry name" value="IQ DOMAIN-CONTAINING PROTEIN IQM5"/>
    <property type="match status" value="1"/>
</dbReference>
<evidence type="ECO:0000313" key="6">
    <source>
        <dbReference type="EMBL" id="TCD63318.1"/>
    </source>
</evidence>
<dbReference type="GO" id="GO:0005737">
    <property type="term" value="C:cytoplasm"/>
    <property type="evidence" value="ECO:0007669"/>
    <property type="project" value="UniProtKB-SubCell"/>
</dbReference>
<dbReference type="GO" id="GO:0005634">
    <property type="term" value="C:nucleus"/>
    <property type="evidence" value="ECO:0007669"/>
    <property type="project" value="UniProtKB-SubCell"/>
</dbReference>
<evidence type="ECO:0000256" key="2">
    <source>
        <dbReference type="ARBA" id="ARBA00004496"/>
    </source>
</evidence>
<comment type="caution">
    <text evidence="6">The sequence shown here is derived from an EMBL/GenBank/DDBJ whole genome shotgun (WGS) entry which is preliminary data.</text>
</comment>
<feature type="compositionally biased region" description="Basic and acidic residues" evidence="5">
    <location>
        <begin position="430"/>
        <end position="449"/>
    </location>
</feature>
<keyword evidence="4" id="KW-0539">Nucleus</keyword>
<dbReference type="InterPro" id="IPR044159">
    <property type="entry name" value="IQM"/>
</dbReference>